<reference evidence="3 4" key="1">
    <citation type="submission" date="2016-07" db="EMBL/GenBank/DDBJ databases">
        <title>Draft genome of the white-rot fungus Obba rivulosa 3A-2.</title>
        <authorList>
            <consortium name="DOE Joint Genome Institute"/>
            <person name="Miettinen O."/>
            <person name="Riley R."/>
            <person name="Acob R."/>
            <person name="Barry K."/>
            <person name="Cullen D."/>
            <person name="De Vries R."/>
            <person name="Hainaut M."/>
            <person name="Hatakka A."/>
            <person name="Henrissat B."/>
            <person name="Hilden K."/>
            <person name="Kuo R."/>
            <person name="Labutti K."/>
            <person name="Lipzen A."/>
            <person name="Makela M.R."/>
            <person name="Sandor L."/>
            <person name="Spatafora J.W."/>
            <person name="Grigoriev I.V."/>
            <person name="Hibbett D.S."/>
        </authorList>
    </citation>
    <scope>NUCLEOTIDE SEQUENCE [LARGE SCALE GENOMIC DNA]</scope>
    <source>
        <strain evidence="3 4">3A-2</strain>
    </source>
</reference>
<sequence length="309" mass="32764">MSAADQLTEWHSVRPWRPTLTLSVREITSVSVTFILSSLFAGPDATHPEPSLASLGLSSSDDDDQDPDSSADSSQSHIVSDVLAKGLSVKVNGAPWQRVLMKVDDEADEAVIILFGLLPGRQYDVELGILPGERSIRGQVTTADAEVQPNSSAPDAPSEENARPSTESSTSHSQPASASPPRPNGTLPHAGASPTASAPPALTLEDRRVQLTHTLNMLNAEHASLGTALKTARREAQRADAALRAEIDALKRAADKHAAGEQRARQKVLALQEAAKQTAAAARELDELVADIEAALPALEARRAEVEKE</sequence>
<dbReference type="Proteomes" id="UP000250043">
    <property type="component" value="Unassembled WGS sequence"/>
</dbReference>
<evidence type="ECO:0000256" key="2">
    <source>
        <dbReference type="SAM" id="MobiDB-lite"/>
    </source>
</evidence>
<protein>
    <submittedName>
        <fullName evidence="3">Uncharacterized protein</fullName>
    </submittedName>
</protein>
<evidence type="ECO:0000256" key="1">
    <source>
        <dbReference type="SAM" id="Coils"/>
    </source>
</evidence>
<accession>A0A8E2DQM3</accession>
<feature type="compositionally biased region" description="Polar residues" evidence="2">
    <location>
        <begin position="142"/>
        <end position="153"/>
    </location>
</feature>
<evidence type="ECO:0000313" key="3">
    <source>
        <dbReference type="EMBL" id="OCH93960.1"/>
    </source>
</evidence>
<feature type="compositionally biased region" description="Acidic residues" evidence="2">
    <location>
        <begin position="60"/>
        <end position="69"/>
    </location>
</feature>
<feature type="region of interest" description="Disordered" evidence="2">
    <location>
        <begin position="142"/>
        <end position="200"/>
    </location>
</feature>
<keyword evidence="1" id="KW-0175">Coiled coil</keyword>
<feature type="compositionally biased region" description="Low complexity" evidence="2">
    <location>
        <begin position="50"/>
        <end position="59"/>
    </location>
</feature>
<keyword evidence="4" id="KW-1185">Reference proteome</keyword>
<feature type="non-terminal residue" evidence="3">
    <location>
        <position position="1"/>
    </location>
</feature>
<gene>
    <name evidence="3" type="ORF">OBBRIDRAFT_723897</name>
</gene>
<dbReference type="EMBL" id="KV722349">
    <property type="protein sequence ID" value="OCH93960.1"/>
    <property type="molecule type" value="Genomic_DNA"/>
</dbReference>
<organism evidence="3 4">
    <name type="scientific">Obba rivulosa</name>
    <dbReference type="NCBI Taxonomy" id="1052685"/>
    <lineage>
        <taxon>Eukaryota</taxon>
        <taxon>Fungi</taxon>
        <taxon>Dikarya</taxon>
        <taxon>Basidiomycota</taxon>
        <taxon>Agaricomycotina</taxon>
        <taxon>Agaricomycetes</taxon>
        <taxon>Polyporales</taxon>
        <taxon>Gelatoporiaceae</taxon>
        <taxon>Obba</taxon>
    </lineage>
</organism>
<evidence type="ECO:0000313" key="4">
    <source>
        <dbReference type="Proteomes" id="UP000250043"/>
    </source>
</evidence>
<feature type="compositionally biased region" description="Low complexity" evidence="2">
    <location>
        <begin position="163"/>
        <end position="177"/>
    </location>
</feature>
<dbReference type="AlphaFoldDB" id="A0A8E2DQM3"/>
<name>A0A8E2DQM3_9APHY</name>
<feature type="coiled-coil region" evidence="1">
    <location>
        <begin position="233"/>
        <end position="309"/>
    </location>
</feature>
<proteinExistence type="predicted"/>
<feature type="region of interest" description="Disordered" evidence="2">
    <location>
        <begin position="45"/>
        <end position="77"/>
    </location>
</feature>
<dbReference type="OrthoDB" id="2596255at2759"/>